<feature type="chain" id="PRO_5046733160" evidence="3">
    <location>
        <begin position="28"/>
        <end position="685"/>
    </location>
</feature>
<dbReference type="EMBL" id="JAFCIX010000339">
    <property type="protein sequence ID" value="KAH6594136.1"/>
    <property type="molecule type" value="Genomic_DNA"/>
</dbReference>
<feature type="compositionally biased region" description="Polar residues" evidence="1">
    <location>
        <begin position="641"/>
        <end position="659"/>
    </location>
</feature>
<evidence type="ECO:0000256" key="2">
    <source>
        <dbReference type="SAM" id="Phobius"/>
    </source>
</evidence>
<feature type="compositionally biased region" description="Basic and acidic residues" evidence="1">
    <location>
        <begin position="625"/>
        <end position="635"/>
    </location>
</feature>
<keyword evidence="5" id="KW-1185">Reference proteome</keyword>
<protein>
    <submittedName>
        <fullName evidence="4">Uncharacterized protein</fullName>
    </submittedName>
</protein>
<feature type="region of interest" description="Disordered" evidence="1">
    <location>
        <begin position="449"/>
        <end position="528"/>
    </location>
</feature>
<sequence>MAPTPNQVGVGPKALLLLLLLLPIIAADWIHISQLQTCSQPDMQSSPALAVIVQTTVVGQPHRCVQLPSGSGSGSSTAAYEYTTQDKSIVMQLQCNAACTLCSPSDQLLLSAAGSLSPSFCGMVFRTVSLQGDLQDSGLRDLIKPWGIWATLSNRSLVVTSYQHLDNTASSNSSPQCSSNPIAATQHYLVGQCVHLNTTHSFKSAPVGQNIQQQICRTPDCSLGCTVVNVLVNPNDLSRSTDLDALSPSAVSPQCVRSSINLDELYGPIELFDTLSKNSSDSMWTGIGLSIPVIACIAMGALFLLLILGNAIWMTLRRRSRQHQPLISLAQHPQTPNNRKLVWYNIVSASQASLLNTEVGTRASTELQSPAAAVPSLAYSTRSSAAPSDPPVCNTAIKSTDVDPSVASSSGSTTYKTTYKPAVCFWKTLSVAPTYTTVTNDNCGGIAAPNRPVAPSSTIQPGWNRPFSRKKLPRRLLRPIELYSLGKSQNRPTATDTSNEQTSVQPPNQQPQKAATLPRSTKEQTADTGVDRLSKIVLLKRLDSAMNNVSRLWNKSDDTNLPSAVASTPSCTVVPPMNPTQSVESVAAATEMQADGDILGRMRVSQFWLLSRDQQQQMRFQLSEQRSHRQSDQQPRRASMPNASFQGDNLTAANRNRLQPSRYPVSDRSRWWTADSQTVGSNLYS</sequence>
<comment type="caution">
    <text evidence="4">The sequence shown here is derived from an EMBL/GenBank/DDBJ whole genome shotgun (WGS) entry which is preliminary data.</text>
</comment>
<name>A0ABQ8FBW7_9FUNG</name>
<reference evidence="4 5" key="1">
    <citation type="submission" date="2021-02" db="EMBL/GenBank/DDBJ databases">
        <title>Variation within the Batrachochytrium salamandrivorans European outbreak.</title>
        <authorList>
            <person name="Kelly M."/>
            <person name="Pasmans F."/>
            <person name="Shea T.P."/>
            <person name="Munoz J.F."/>
            <person name="Carranza S."/>
            <person name="Cuomo C.A."/>
            <person name="Martel A."/>
        </authorList>
    </citation>
    <scope>NUCLEOTIDE SEQUENCE [LARGE SCALE GENOMIC DNA]</scope>
    <source>
        <strain evidence="4 5">AMFP18/2</strain>
    </source>
</reference>
<gene>
    <name evidence="4" type="ORF">BASA50_006833</name>
</gene>
<evidence type="ECO:0000256" key="3">
    <source>
        <dbReference type="SAM" id="SignalP"/>
    </source>
</evidence>
<feature type="region of interest" description="Disordered" evidence="1">
    <location>
        <begin position="619"/>
        <end position="666"/>
    </location>
</feature>
<keyword evidence="3" id="KW-0732">Signal</keyword>
<evidence type="ECO:0000256" key="1">
    <source>
        <dbReference type="SAM" id="MobiDB-lite"/>
    </source>
</evidence>
<feature type="compositionally biased region" description="Basic residues" evidence="1">
    <location>
        <begin position="467"/>
        <end position="477"/>
    </location>
</feature>
<keyword evidence="2" id="KW-1133">Transmembrane helix</keyword>
<evidence type="ECO:0000313" key="5">
    <source>
        <dbReference type="Proteomes" id="UP001648503"/>
    </source>
</evidence>
<accession>A0ABQ8FBW7</accession>
<feature type="transmembrane region" description="Helical" evidence="2">
    <location>
        <begin position="283"/>
        <end position="313"/>
    </location>
</feature>
<keyword evidence="2" id="KW-0812">Transmembrane</keyword>
<keyword evidence="2" id="KW-0472">Membrane</keyword>
<evidence type="ECO:0000313" key="4">
    <source>
        <dbReference type="EMBL" id="KAH6594136.1"/>
    </source>
</evidence>
<dbReference type="Proteomes" id="UP001648503">
    <property type="component" value="Unassembled WGS sequence"/>
</dbReference>
<proteinExistence type="predicted"/>
<feature type="signal peptide" evidence="3">
    <location>
        <begin position="1"/>
        <end position="27"/>
    </location>
</feature>
<feature type="compositionally biased region" description="Polar residues" evidence="1">
    <location>
        <begin position="486"/>
        <end position="513"/>
    </location>
</feature>
<organism evidence="4 5">
    <name type="scientific">Batrachochytrium salamandrivorans</name>
    <dbReference type="NCBI Taxonomy" id="1357716"/>
    <lineage>
        <taxon>Eukaryota</taxon>
        <taxon>Fungi</taxon>
        <taxon>Fungi incertae sedis</taxon>
        <taxon>Chytridiomycota</taxon>
        <taxon>Chytridiomycota incertae sedis</taxon>
        <taxon>Chytridiomycetes</taxon>
        <taxon>Rhizophydiales</taxon>
        <taxon>Rhizophydiales incertae sedis</taxon>
        <taxon>Batrachochytrium</taxon>
    </lineage>
</organism>